<evidence type="ECO:0000313" key="3">
    <source>
        <dbReference type="Proteomes" id="UP001497516"/>
    </source>
</evidence>
<proteinExistence type="predicted"/>
<name>A0AAV2DZU4_9ROSI</name>
<evidence type="ECO:0000313" key="2">
    <source>
        <dbReference type="EMBL" id="CAL1379052.1"/>
    </source>
</evidence>
<organism evidence="2 3">
    <name type="scientific">Linum trigynum</name>
    <dbReference type="NCBI Taxonomy" id="586398"/>
    <lineage>
        <taxon>Eukaryota</taxon>
        <taxon>Viridiplantae</taxon>
        <taxon>Streptophyta</taxon>
        <taxon>Embryophyta</taxon>
        <taxon>Tracheophyta</taxon>
        <taxon>Spermatophyta</taxon>
        <taxon>Magnoliopsida</taxon>
        <taxon>eudicotyledons</taxon>
        <taxon>Gunneridae</taxon>
        <taxon>Pentapetalae</taxon>
        <taxon>rosids</taxon>
        <taxon>fabids</taxon>
        <taxon>Malpighiales</taxon>
        <taxon>Linaceae</taxon>
        <taxon>Linum</taxon>
    </lineage>
</organism>
<feature type="region of interest" description="Disordered" evidence="1">
    <location>
        <begin position="98"/>
        <end position="124"/>
    </location>
</feature>
<feature type="compositionally biased region" description="Low complexity" evidence="1">
    <location>
        <begin position="108"/>
        <end position="120"/>
    </location>
</feature>
<accession>A0AAV2DZU4</accession>
<dbReference type="EMBL" id="OZ034816">
    <property type="protein sequence ID" value="CAL1379052.1"/>
    <property type="molecule type" value="Genomic_DNA"/>
</dbReference>
<sequence>MDLFFSRLNRNKFCKFPLTADSSEAIPENLWLAAVVELYLLHLGPLITRLDRYFRVDLTRCTEMGRTEIFPGKTLHHMRVIRVEQGIEYIDGLRHSTTPRRHVHRRTSSSLAGAGPSSSSDNLETRVSALKDKFVRVSRFST</sequence>
<feature type="compositionally biased region" description="Basic residues" evidence="1">
    <location>
        <begin position="98"/>
        <end position="107"/>
    </location>
</feature>
<protein>
    <submittedName>
        <fullName evidence="2">Uncharacterized protein</fullName>
    </submittedName>
</protein>
<dbReference type="AlphaFoldDB" id="A0AAV2DZU4"/>
<evidence type="ECO:0000256" key="1">
    <source>
        <dbReference type="SAM" id="MobiDB-lite"/>
    </source>
</evidence>
<dbReference type="Proteomes" id="UP001497516">
    <property type="component" value="Chromosome 3"/>
</dbReference>
<reference evidence="2 3" key="1">
    <citation type="submission" date="2024-04" db="EMBL/GenBank/DDBJ databases">
        <authorList>
            <person name="Fracassetti M."/>
        </authorList>
    </citation>
    <scope>NUCLEOTIDE SEQUENCE [LARGE SCALE GENOMIC DNA]</scope>
</reference>
<keyword evidence="3" id="KW-1185">Reference proteome</keyword>
<gene>
    <name evidence="2" type="ORF">LTRI10_LOCUS20596</name>
</gene>